<evidence type="ECO:0000313" key="6">
    <source>
        <dbReference type="EMBL" id="MBD2847988.1"/>
    </source>
</evidence>
<evidence type="ECO:0000256" key="1">
    <source>
        <dbReference type="ARBA" id="ARBA00023015"/>
    </source>
</evidence>
<evidence type="ECO:0000256" key="4">
    <source>
        <dbReference type="SAM" id="Phobius"/>
    </source>
</evidence>
<dbReference type="EMBL" id="JACXIZ010000049">
    <property type="protein sequence ID" value="MBD2847988.1"/>
    <property type="molecule type" value="Genomic_DNA"/>
</dbReference>
<dbReference type="Pfam" id="PF17853">
    <property type="entry name" value="GGDEF_2"/>
    <property type="match status" value="1"/>
</dbReference>
<accession>A0A927BZ64</accession>
<proteinExistence type="predicted"/>
<dbReference type="InterPro" id="IPR018062">
    <property type="entry name" value="HTH_AraC-typ_CS"/>
</dbReference>
<dbReference type="GO" id="GO:0003700">
    <property type="term" value="F:DNA-binding transcription factor activity"/>
    <property type="evidence" value="ECO:0007669"/>
    <property type="project" value="InterPro"/>
</dbReference>
<evidence type="ECO:0000256" key="2">
    <source>
        <dbReference type="ARBA" id="ARBA00023125"/>
    </source>
</evidence>
<dbReference type="GO" id="GO:0043565">
    <property type="term" value="F:sequence-specific DNA binding"/>
    <property type="evidence" value="ECO:0007669"/>
    <property type="project" value="InterPro"/>
</dbReference>
<dbReference type="SMART" id="SM00342">
    <property type="entry name" value="HTH_ARAC"/>
    <property type="match status" value="1"/>
</dbReference>
<dbReference type="Proteomes" id="UP000621560">
    <property type="component" value="Unassembled WGS sequence"/>
</dbReference>
<dbReference type="PANTHER" id="PTHR43280">
    <property type="entry name" value="ARAC-FAMILY TRANSCRIPTIONAL REGULATOR"/>
    <property type="match status" value="1"/>
</dbReference>
<dbReference type="PANTHER" id="PTHR43280:SF28">
    <property type="entry name" value="HTH-TYPE TRANSCRIPTIONAL ACTIVATOR RHAS"/>
    <property type="match status" value="1"/>
</dbReference>
<sequence length="773" mass="87846">MSKAPGKPSTSVRSRWLRSYAIVLLVPIVLMGVTYFQTRRVIEHEINRANTALLTQLQQDIDSHLEYAYRLSGNIAYNEHVNALLVQQRTLGSAQRITMVEAIKDFKVYNSTSRYLNHFYIYFQEGDFVLTESSNYTSDMYYDLHLADTELTQVNWKRLLGQQYRGQFMNMSSIAGAGKRGMLFMQSLPMGERGAPRATLVVELSEEQLLPTIRNVQAYNQGEVFILDSSSQVLTSSLAEPSDMPGLKGLRGELGTVRSQWRGEEVVISYIQSGRTNWTYAYVLPAKLYSEKAEYVRNLTLVMLLVALGLGTLSAVWLARRNYHPLQRLMQSLALRAKIDPHGRGNEYAYIEEALERTLGRNHEMNRIIEQQKKVLYSNLLLRLLKGRVERGYPIREALREYGIELHSDRFAVLLFYVEDYSGLLGAQDDPGETKHEFVQLILSNIVEELAGHAHQGWMTEIDGMLACIVNVREEASDEAARADLLQLAEEAQRFIGRKFHILFTVAVSNLHVMAEGLPAAYQEALEAMEYKLLYGSQAIIGYDQIRQQDASYLYPLEKEQQLINHVKAGEHAKAQAILDEVIDRNLAEPGLSIEMVRCLMFDMTSTMMKAAMEANLDQSELYAHNLRAVQELTGGSTVAAMRSRMSEFLAEVCAHVTSRRHSHSERLKAQALDYIHAHYADNNLSVNTISEHCGVHPSYLSRYFKSQVGETVSDYINKLRVEHAKRLLAEDEILIKDVGEAVGFFSISTFIRLFKKYEGVTPSVYRETARLE</sequence>
<evidence type="ECO:0000259" key="5">
    <source>
        <dbReference type="PROSITE" id="PS01124"/>
    </source>
</evidence>
<reference evidence="6" key="1">
    <citation type="submission" date="2020-09" db="EMBL/GenBank/DDBJ databases">
        <title>A novel bacterium of genus Paenibacillus, isolated from South China Sea.</title>
        <authorList>
            <person name="Huang H."/>
            <person name="Mo K."/>
            <person name="Hu Y."/>
        </authorList>
    </citation>
    <scope>NUCLEOTIDE SEQUENCE</scope>
    <source>
        <strain evidence="6">IB182496</strain>
    </source>
</reference>
<keyword evidence="7" id="KW-1185">Reference proteome</keyword>
<dbReference type="PRINTS" id="PR00032">
    <property type="entry name" value="HTHARAC"/>
</dbReference>
<keyword evidence="1" id="KW-0805">Transcription regulation</keyword>
<dbReference type="PROSITE" id="PS00041">
    <property type="entry name" value="HTH_ARAC_FAMILY_1"/>
    <property type="match status" value="1"/>
</dbReference>
<dbReference type="InterPro" id="IPR041522">
    <property type="entry name" value="CdaR_GGDEF"/>
</dbReference>
<evidence type="ECO:0000256" key="3">
    <source>
        <dbReference type="ARBA" id="ARBA00023163"/>
    </source>
</evidence>
<gene>
    <name evidence="6" type="ORF">IDH44_22560</name>
</gene>
<feature type="transmembrane region" description="Helical" evidence="4">
    <location>
        <begin position="299"/>
        <end position="319"/>
    </location>
</feature>
<dbReference type="PROSITE" id="PS01124">
    <property type="entry name" value="HTH_ARAC_FAMILY_2"/>
    <property type="match status" value="1"/>
</dbReference>
<keyword evidence="4" id="KW-0812">Transmembrane</keyword>
<name>A0A927BZ64_9BACL</name>
<dbReference type="RefSeq" id="WP_190921093.1">
    <property type="nucleotide sequence ID" value="NZ_JACXIZ010000049.1"/>
</dbReference>
<dbReference type="InterPro" id="IPR009057">
    <property type="entry name" value="Homeodomain-like_sf"/>
</dbReference>
<keyword evidence="2" id="KW-0238">DNA-binding</keyword>
<feature type="domain" description="HTH araC/xylS-type" evidence="5">
    <location>
        <begin position="670"/>
        <end position="769"/>
    </location>
</feature>
<keyword evidence="4" id="KW-0472">Membrane</keyword>
<comment type="caution">
    <text evidence="6">The sequence shown here is derived from an EMBL/GenBank/DDBJ whole genome shotgun (WGS) entry which is preliminary data.</text>
</comment>
<dbReference type="Gene3D" id="1.10.10.60">
    <property type="entry name" value="Homeodomain-like"/>
    <property type="match status" value="2"/>
</dbReference>
<keyword evidence="4" id="KW-1133">Transmembrane helix</keyword>
<dbReference type="InterPro" id="IPR018060">
    <property type="entry name" value="HTH_AraC"/>
</dbReference>
<protein>
    <submittedName>
        <fullName evidence="6">AraC family transcriptional regulator</fullName>
    </submittedName>
</protein>
<keyword evidence="3" id="KW-0804">Transcription</keyword>
<dbReference type="AlphaFoldDB" id="A0A927BZ64"/>
<dbReference type="SUPFAM" id="SSF46689">
    <property type="entry name" value="Homeodomain-like"/>
    <property type="match status" value="2"/>
</dbReference>
<feature type="transmembrane region" description="Helical" evidence="4">
    <location>
        <begin position="20"/>
        <end position="38"/>
    </location>
</feature>
<dbReference type="InterPro" id="IPR020449">
    <property type="entry name" value="Tscrpt_reg_AraC-type_HTH"/>
</dbReference>
<dbReference type="Pfam" id="PF12833">
    <property type="entry name" value="HTH_18"/>
    <property type="match status" value="1"/>
</dbReference>
<organism evidence="6 7">
    <name type="scientific">Paenibacillus sabuli</name>
    <dbReference type="NCBI Taxonomy" id="2772509"/>
    <lineage>
        <taxon>Bacteria</taxon>
        <taxon>Bacillati</taxon>
        <taxon>Bacillota</taxon>
        <taxon>Bacilli</taxon>
        <taxon>Bacillales</taxon>
        <taxon>Paenibacillaceae</taxon>
        <taxon>Paenibacillus</taxon>
    </lineage>
</organism>
<evidence type="ECO:0000313" key="7">
    <source>
        <dbReference type="Proteomes" id="UP000621560"/>
    </source>
</evidence>